<dbReference type="AlphaFoldDB" id="V9KZ05"/>
<evidence type="ECO:0000313" key="8">
    <source>
        <dbReference type="EMBL" id="AFP03990.1"/>
    </source>
</evidence>
<name>V9KZ05_CALMI</name>
<comment type="caution">
    <text evidence="7">Lacks conserved residue(s) required for the propagation of feature annotation.</text>
</comment>
<dbReference type="GO" id="GO:0070765">
    <property type="term" value="C:gamma-secretase complex"/>
    <property type="evidence" value="ECO:0007669"/>
    <property type="project" value="UniProtKB-UniRule"/>
</dbReference>
<protein>
    <recommendedName>
        <fullName evidence="7">Gamma-secretase subunit APH-1</fullName>
        <shortName evidence="7">APH-1</shortName>
    </recommendedName>
</protein>
<feature type="transmembrane region" description="Helical" evidence="7">
    <location>
        <begin position="118"/>
        <end position="138"/>
    </location>
</feature>
<keyword evidence="3 7" id="KW-0812">Transmembrane</keyword>
<accession>V9KZ05</accession>
<evidence type="ECO:0000256" key="2">
    <source>
        <dbReference type="ARBA" id="ARBA00005577"/>
    </source>
</evidence>
<evidence type="ECO:0000256" key="5">
    <source>
        <dbReference type="ARBA" id="ARBA00022989"/>
    </source>
</evidence>
<feature type="transmembrane region" description="Helical" evidence="7">
    <location>
        <begin position="32"/>
        <end position="56"/>
    </location>
</feature>
<keyword evidence="5 7" id="KW-1133">Transmembrane helix</keyword>
<dbReference type="InterPro" id="IPR009294">
    <property type="entry name" value="Aph-1"/>
</dbReference>
<sequence length="250" mass="27119">MGVAVFLGCSLVAFGPALALLALTVVAEPLRVIVLVAGAFFWLVSLLFSSLIWFIAVHLSDRENVSLQQGLLIMGVALSVLLQEAFRFGYYKLLKKARQGLASISEDGKSPISIKQMAYVAGLGFGIMSGAFSVVNILADSLGPGVVGIHGDSPHFFITSAFLTMAVILLHIFWGVLFFDACEKRRWLVLAVVVISHILVSGLTFLNPWYVGSLVPVYTITVVMGAWAYIIAGGSVQKIRHCVTRRHPQR</sequence>
<organism evidence="8">
    <name type="scientific">Callorhinchus milii</name>
    <name type="common">Ghost shark</name>
    <dbReference type="NCBI Taxonomy" id="7868"/>
    <lineage>
        <taxon>Eukaryota</taxon>
        <taxon>Metazoa</taxon>
        <taxon>Chordata</taxon>
        <taxon>Craniata</taxon>
        <taxon>Vertebrata</taxon>
        <taxon>Chondrichthyes</taxon>
        <taxon>Holocephali</taxon>
        <taxon>Chimaeriformes</taxon>
        <taxon>Callorhinchidae</taxon>
        <taxon>Callorhinchus</taxon>
    </lineage>
</organism>
<dbReference type="PANTHER" id="PTHR12889">
    <property type="entry name" value="GAMMA-SECRETASE SUBUNIT APH-1"/>
    <property type="match status" value="1"/>
</dbReference>
<proteinExistence type="evidence at transcript level"/>
<evidence type="ECO:0000256" key="7">
    <source>
        <dbReference type="RuleBase" id="RU369072"/>
    </source>
</evidence>
<dbReference type="EMBL" id="JW871472">
    <property type="protein sequence ID" value="AFP03990.1"/>
    <property type="molecule type" value="mRNA"/>
</dbReference>
<evidence type="ECO:0000256" key="3">
    <source>
        <dbReference type="ARBA" id="ARBA00022692"/>
    </source>
</evidence>
<evidence type="ECO:0000256" key="1">
    <source>
        <dbReference type="ARBA" id="ARBA00004141"/>
    </source>
</evidence>
<comment type="similarity">
    <text evidence="2 7">Belongs to the APH-1 family.</text>
</comment>
<feature type="transmembrane region" description="Helical" evidence="7">
    <location>
        <begin position="187"/>
        <end position="211"/>
    </location>
</feature>
<dbReference type="Pfam" id="PF06105">
    <property type="entry name" value="Aph-1"/>
    <property type="match status" value="1"/>
</dbReference>
<evidence type="ECO:0000256" key="6">
    <source>
        <dbReference type="ARBA" id="ARBA00023136"/>
    </source>
</evidence>
<feature type="transmembrane region" description="Helical" evidence="7">
    <location>
        <begin position="217"/>
        <end position="236"/>
    </location>
</feature>
<comment type="function">
    <text evidence="7">Potential subunit of the gamma-secretase complex, an endoprotease complex that catalyzes the intramembrane cleavage of integral proteins such as Notch receptors.</text>
</comment>
<dbReference type="GO" id="GO:0007219">
    <property type="term" value="P:Notch signaling pathway"/>
    <property type="evidence" value="ECO:0007669"/>
    <property type="project" value="UniProtKB-UniRule"/>
</dbReference>
<comment type="subunit">
    <text evidence="7">Component of the gamma-secretase complex.</text>
</comment>
<keyword evidence="4 7" id="KW-0914">Notch signaling pathway</keyword>
<dbReference type="GO" id="GO:0016485">
    <property type="term" value="P:protein processing"/>
    <property type="evidence" value="ECO:0007669"/>
    <property type="project" value="UniProtKB-UniRule"/>
</dbReference>
<evidence type="ECO:0000256" key="4">
    <source>
        <dbReference type="ARBA" id="ARBA00022976"/>
    </source>
</evidence>
<keyword evidence="6 7" id="KW-0472">Membrane</keyword>
<feature type="transmembrane region" description="Helical" evidence="7">
    <location>
        <begin position="158"/>
        <end position="180"/>
    </location>
</feature>
<reference evidence="8" key="1">
    <citation type="journal article" date="2014" name="Nature">
        <title>Elephant shark genome provides unique insights into gnathostome evolution.</title>
        <authorList>
            <consortium name="International Elephant Shark Genome Sequencing Consortium"/>
            <person name="Venkatesh B."/>
            <person name="Lee A.P."/>
            <person name="Ravi V."/>
            <person name="Maurya A.K."/>
            <person name="Lian M.M."/>
            <person name="Swann J.B."/>
            <person name="Ohta Y."/>
            <person name="Flajnik M.F."/>
            <person name="Sutoh Y."/>
            <person name="Kasahara M."/>
            <person name="Hoon S."/>
            <person name="Gangu V."/>
            <person name="Roy S.W."/>
            <person name="Irimia M."/>
            <person name="Korzh V."/>
            <person name="Kondrychyn I."/>
            <person name="Lim Z.W."/>
            <person name="Tay B.H."/>
            <person name="Tohari S."/>
            <person name="Kong K.W."/>
            <person name="Ho S."/>
            <person name="Lorente-Galdos B."/>
            <person name="Quilez J."/>
            <person name="Marques-Bonet T."/>
            <person name="Raney B.J."/>
            <person name="Ingham P.W."/>
            <person name="Tay A."/>
            <person name="Hillier L.W."/>
            <person name="Minx P."/>
            <person name="Boehm T."/>
            <person name="Wilson R.K."/>
            <person name="Brenner S."/>
            <person name="Warren W.C."/>
        </authorList>
    </citation>
    <scope>NUCLEOTIDE SEQUENCE</scope>
    <source>
        <tissue evidence="8">Gills</tissue>
    </source>
</reference>
<comment type="subcellular location">
    <subcellularLocation>
        <location evidence="1 7">Membrane</location>
        <topology evidence="1 7">Multi-pass membrane protein</topology>
    </subcellularLocation>
</comment>